<dbReference type="PANTHER" id="PTHR12894">
    <property type="entry name" value="CNH DOMAIN CONTAINING"/>
    <property type="match status" value="1"/>
</dbReference>
<protein>
    <submittedName>
        <fullName evidence="2">Vacuolar morphoproteinsis protein 6</fullName>
    </submittedName>
</protein>
<organism evidence="2 3">
    <name type="scientific">Rhizopus stolonifer</name>
    <name type="common">Rhizopus nigricans</name>
    <dbReference type="NCBI Taxonomy" id="4846"/>
    <lineage>
        <taxon>Eukaryota</taxon>
        <taxon>Fungi</taxon>
        <taxon>Fungi incertae sedis</taxon>
        <taxon>Mucoromycota</taxon>
        <taxon>Mucoromycotina</taxon>
        <taxon>Mucoromycetes</taxon>
        <taxon>Mucorales</taxon>
        <taxon>Mucorineae</taxon>
        <taxon>Rhizopodaceae</taxon>
        <taxon>Rhizopus</taxon>
    </lineage>
</organism>
<dbReference type="AlphaFoldDB" id="A0A367KQL2"/>
<sequence length="58" mass="6849">VEEQLMFYRSRAVKITEDRMCPQCNKRIGNSVFAVFPNGVVVHYSCKEKIEQTQWKIL</sequence>
<dbReference type="EMBL" id="PJQM01000683">
    <property type="protein sequence ID" value="RCI04437.1"/>
    <property type="molecule type" value="Genomic_DNA"/>
</dbReference>
<dbReference type="InterPro" id="IPR032914">
    <property type="entry name" value="Vam6/VPS39/TRAP1"/>
</dbReference>
<evidence type="ECO:0000313" key="2">
    <source>
        <dbReference type="EMBL" id="RCI04437.1"/>
    </source>
</evidence>
<name>A0A367KQL2_RHIST</name>
<keyword evidence="3" id="KW-1185">Reference proteome</keyword>
<evidence type="ECO:0000259" key="1">
    <source>
        <dbReference type="Pfam" id="PF10367"/>
    </source>
</evidence>
<feature type="domain" description="Vacuolar sorting protein 39/Transforming growth factor beta receptor-associated zinc finger" evidence="1">
    <location>
        <begin position="10"/>
        <end position="49"/>
    </location>
</feature>
<dbReference type="GO" id="GO:0006914">
    <property type="term" value="P:autophagy"/>
    <property type="evidence" value="ECO:0007669"/>
    <property type="project" value="TreeGrafter"/>
</dbReference>
<dbReference type="Proteomes" id="UP000253551">
    <property type="component" value="Unassembled WGS sequence"/>
</dbReference>
<dbReference type="GO" id="GO:0034058">
    <property type="term" value="P:endosomal vesicle fusion"/>
    <property type="evidence" value="ECO:0007669"/>
    <property type="project" value="TreeGrafter"/>
</dbReference>
<accession>A0A367KQL2</accession>
<dbReference type="PANTHER" id="PTHR12894:SF49">
    <property type="entry name" value="VAM6_VPS39-LIKE PROTEIN"/>
    <property type="match status" value="1"/>
</dbReference>
<evidence type="ECO:0000313" key="3">
    <source>
        <dbReference type="Proteomes" id="UP000253551"/>
    </source>
</evidence>
<dbReference type="STRING" id="4846.A0A367KQL2"/>
<dbReference type="GO" id="GO:0016020">
    <property type="term" value="C:membrane"/>
    <property type="evidence" value="ECO:0007669"/>
    <property type="project" value="TreeGrafter"/>
</dbReference>
<comment type="caution">
    <text evidence="2">The sequence shown here is derived from an EMBL/GenBank/DDBJ whole genome shotgun (WGS) entry which is preliminary data.</text>
</comment>
<reference evidence="2 3" key="1">
    <citation type="journal article" date="2018" name="G3 (Bethesda)">
        <title>Phylogenetic and Phylogenomic Definition of Rhizopus Species.</title>
        <authorList>
            <person name="Gryganskyi A.P."/>
            <person name="Golan J."/>
            <person name="Dolatabadi S."/>
            <person name="Mondo S."/>
            <person name="Robb S."/>
            <person name="Idnurm A."/>
            <person name="Muszewska A."/>
            <person name="Steczkiewicz K."/>
            <person name="Masonjones S."/>
            <person name="Liao H.L."/>
            <person name="Gajdeczka M.T."/>
            <person name="Anike F."/>
            <person name="Vuek A."/>
            <person name="Anishchenko I.M."/>
            <person name="Voigt K."/>
            <person name="de Hoog G.S."/>
            <person name="Smith M.E."/>
            <person name="Heitman J."/>
            <person name="Vilgalys R."/>
            <person name="Stajich J.E."/>
        </authorList>
    </citation>
    <scope>NUCLEOTIDE SEQUENCE [LARGE SCALE GENOMIC DNA]</scope>
    <source>
        <strain evidence="2 3">LSU 92-RS-03</strain>
    </source>
</reference>
<dbReference type="OrthoDB" id="2994815at2759"/>
<dbReference type="Pfam" id="PF10367">
    <property type="entry name" value="zf-Vps39_C"/>
    <property type="match status" value="1"/>
</dbReference>
<gene>
    <name evidence="2" type="primary">VAM6_2</name>
    <name evidence="2" type="ORF">CU098_013263</name>
</gene>
<feature type="non-terminal residue" evidence="2">
    <location>
        <position position="1"/>
    </location>
</feature>
<dbReference type="InterPro" id="IPR019453">
    <property type="entry name" value="VPS39/TGFA1_Znf"/>
</dbReference>
<dbReference type="GO" id="GO:0005737">
    <property type="term" value="C:cytoplasm"/>
    <property type="evidence" value="ECO:0007669"/>
    <property type="project" value="TreeGrafter"/>
</dbReference>
<proteinExistence type="predicted"/>